<accession>A0AC34G762</accession>
<organism evidence="1 2">
    <name type="scientific">Panagrolaimus sp. ES5</name>
    <dbReference type="NCBI Taxonomy" id="591445"/>
    <lineage>
        <taxon>Eukaryota</taxon>
        <taxon>Metazoa</taxon>
        <taxon>Ecdysozoa</taxon>
        <taxon>Nematoda</taxon>
        <taxon>Chromadorea</taxon>
        <taxon>Rhabditida</taxon>
        <taxon>Tylenchina</taxon>
        <taxon>Panagrolaimomorpha</taxon>
        <taxon>Panagrolaimoidea</taxon>
        <taxon>Panagrolaimidae</taxon>
        <taxon>Panagrolaimus</taxon>
    </lineage>
</organism>
<name>A0AC34G762_9BILA</name>
<dbReference type="Proteomes" id="UP000887579">
    <property type="component" value="Unplaced"/>
</dbReference>
<sequence>MSQSNNQIRPTKTAFEFYCQMIVDEQNARNKGEKGDKIVVKEANIPWCYKRWEKMTEKEKQRFNDLEAKDMERYHAEMASNPSTSGSGRSTHQSESAFFIFAHDKRHALEQKFPRYDEAQIAQECLKLWNQLSPGERHFWQQKAYEGHL</sequence>
<evidence type="ECO:0000313" key="2">
    <source>
        <dbReference type="WBParaSite" id="ES5_v2.g25511.t1"/>
    </source>
</evidence>
<dbReference type="WBParaSite" id="ES5_v2.g25511.t1">
    <property type="protein sequence ID" value="ES5_v2.g25511.t1"/>
    <property type="gene ID" value="ES5_v2.g25511"/>
</dbReference>
<proteinExistence type="predicted"/>
<protein>
    <submittedName>
        <fullName evidence="2">HMG box domain-containing protein</fullName>
    </submittedName>
</protein>
<evidence type="ECO:0000313" key="1">
    <source>
        <dbReference type="Proteomes" id="UP000887579"/>
    </source>
</evidence>
<reference evidence="2" key="1">
    <citation type="submission" date="2022-11" db="UniProtKB">
        <authorList>
            <consortium name="WormBaseParasite"/>
        </authorList>
    </citation>
    <scope>IDENTIFICATION</scope>
</reference>